<accession>A0A7S3C453</accession>
<dbReference type="SMART" id="SM00368">
    <property type="entry name" value="LRR_RI"/>
    <property type="match status" value="5"/>
</dbReference>
<dbReference type="EMBL" id="HBHX01072565">
    <property type="protein sequence ID" value="CAE0153672.1"/>
    <property type="molecule type" value="Transcribed_RNA"/>
</dbReference>
<protein>
    <submittedName>
        <fullName evidence="1">Uncharacterized protein</fullName>
    </submittedName>
</protein>
<dbReference type="PANTHER" id="PTHR24114">
    <property type="entry name" value="LEUCINE RICH REPEAT FAMILY PROTEIN"/>
    <property type="match status" value="1"/>
</dbReference>
<name>A0A7S3C453_9EUKA</name>
<reference evidence="1" key="1">
    <citation type="submission" date="2021-01" db="EMBL/GenBank/DDBJ databases">
        <authorList>
            <person name="Corre E."/>
            <person name="Pelletier E."/>
            <person name="Niang G."/>
            <person name="Scheremetjew M."/>
            <person name="Finn R."/>
            <person name="Kale V."/>
            <person name="Holt S."/>
            <person name="Cochrane G."/>
            <person name="Meng A."/>
            <person name="Brown T."/>
            <person name="Cohen L."/>
        </authorList>
    </citation>
    <scope>NUCLEOTIDE SEQUENCE</scope>
    <source>
        <strain evidence="1">CCMP281</strain>
    </source>
</reference>
<dbReference type="InterPro" id="IPR052394">
    <property type="entry name" value="LRR-containing"/>
</dbReference>
<proteinExistence type="predicted"/>
<sequence>MVDLSKNGLTVDHAAVIVSSLEAAKRPITRLSLDCNRLGDAGAAAFCESFSGNTTLIDADLSNNELGVGAAEAIGGLLRKASISRLVLTSNPLCAVNWQGVGEYNTAGFKSFCEALGPCNTLKELQLRANGLCASAGKLLGDAMSANRTLESLSLWKNALGTDGARALLTALRTTSALTLIDLRDNKLDDEAGAPLAQLIGKKLRVASLLLSDNSLGPISGTAIGKAWISAPDVLAVVDIRANRLDKDAAQTLRSAHNGAVKKRLGKQGLMKAVAELLIDDALL</sequence>
<dbReference type="InterPro" id="IPR001611">
    <property type="entry name" value="Leu-rich_rpt"/>
</dbReference>
<dbReference type="PANTHER" id="PTHR24114:SF2">
    <property type="entry name" value="F-BOX DOMAIN-CONTAINING PROTEIN-RELATED"/>
    <property type="match status" value="1"/>
</dbReference>
<organism evidence="1">
    <name type="scientific">Haptolina ericina</name>
    <dbReference type="NCBI Taxonomy" id="156174"/>
    <lineage>
        <taxon>Eukaryota</taxon>
        <taxon>Haptista</taxon>
        <taxon>Haptophyta</taxon>
        <taxon>Prymnesiophyceae</taxon>
        <taxon>Prymnesiales</taxon>
        <taxon>Prymnesiaceae</taxon>
        <taxon>Haptolina</taxon>
    </lineage>
</organism>
<dbReference type="Gene3D" id="3.80.10.10">
    <property type="entry name" value="Ribonuclease Inhibitor"/>
    <property type="match status" value="2"/>
</dbReference>
<evidence type="ECO:0000313" key="1">
    <source>
        <dbReference type="EMBL" id="CAE0153672.1"/>
    </source>
</evidence>
<dbReference type="InterPro" id="IPR032675">
    <property type="entry name" value="LRR_dom_sf"/>
</dbReference>
<gene>
    <name evidence="1" type="ORF">HERI1096_LOCUS40134</name>
</gene>
<dbReference type="AlphaFoldDB" id="A0A7S3C453"/>
<dbReference type="Pfam" id="PF13516">
    <property type="entry name" value="LRR_6"/>
    <property type="match status" value="2"/>
</dbReference>
<dbReference type="SUPFAM" id="SSF52047">
    <property type="entry name" value="RNI-like"/>
    <property type="match status" value="1"/>
</dbReference>